<protein>
    <submittedName>
        <fullName evidence="2">Uncharacterized protein</fullName>
    </submittedName>
</protein>
<dbReference type="Proteomes" id="UP001589590">
    <property type="component" value="Unassembled WGS sequence"/>
</dbReference>
<name>A0ABV5H3R1_9FLAO</name>
<feature type="region of interest" description="Disordered" evidence="1">
    <location>
        <begin position="81"/>
        <end position="100"/>
    </location>
</feature>
<proteinExistence type="predicted"/>
<evidence type="ECO:0000313" key="2">
    <source>
        <dbReference type="EMBL" id="MFB9106544.1"/>
    </source>
</evidence>
<dbReference type="EMBL" id="JBHMFA010000017">
    <property type="protein sequence ID" value="MFB9106544.1"/>
    <property type="molecule type" value="Genomic_DNA"/>
</dbReference>
<reference evidence="2 3" key="1">
    <citation type="submission" date="2024-09" db="EMBL/GenBank/DDBJ databases">
        <authorList>
            <person name="Sun Q."/>
            <person name="Mori K."/>
        </authorList>
    </citation>
    <scope>NUCLEOTIDE SEQUENCE [LARGE SCALE GENOMIC DNA]</scope>
    <source>
        <strain evidence="2 3">CECT 8300</strain>
    </source>
</reference>
<evidence type="ECO:0000313" key="3">
    <source>
        <dbReference type="Proteomes" id="UP001589590"/>
    </source>
</evidence>
<dbReference type="RefSeq" id="WP_377879619.1">
    <property type="nucleotide sequence ID" value="NZ_JBHMFA010000017.1"/>
</dbReference>
<evidence type="ECO:0000256" key="1">
    <source>
        <dbReference type="SAM" id="MobiDB-lite"/>
    </source>
</evidence>
<keyword evidence="3" id="KW-1185">Reference proteome</keyword>
<sequence>MLKKTLQMATSLMVFLNLKELPIADGKVSFSEEQTEKLKAELSEEVLLQAIEAFNKDIAENSKVEGISNEIKQMLAAMETPEEAAANKAKEKNPDATEETPNVDAQLVALKAKMKERDETIKALLAEAESDTPLERILNTQAKEMIKHSATHLFASGKDFDAFDGRNWNKLAAGQSVGATDWTASDGANIQKLNGDAELYFREDPKFIKSLHRDNFGLPSAWGKTFNVVDKITTGSITTAEITQGRKLPWLPKNKQSIQAEEGKIFPISIDIEYAGHLLSQIEASWLASFNMEGSQYDKMTFVRFLLTELDKKARLEDRIASIKGVYVETPDDATKAGSYLNRQDGLLVQLWRARDVRKIYRAFKLGTPTSANIADYIHNLITSLPYEVRTANGLELGLSPSHLTSYKNRIENLHGTQNDYKGKPTFPRDYPNIKFQEVLDFEGTDFMYITETENLDILENRPKEKNWYRFGFDGKRNIFIVNDYKLGIRMKHIGNKVKDGDPAEFKVQSVWSNDVPLFNADFFAPIYDDKSGEITATFNQLKVDENWATDITKISGLAEGVILKIQGDTALASSKYVKDNSDLDLASDFDLSNGGTLSLIVLADGTLKELARTAEPASTAEESVVSYDTATLDAADGSEFTYTGTAALTITEILNGVQGQKVKVYGNAAASQDVTINTIGNIKVASAAVLKLATDSIEFVLLDGVWTEFNRDITV</sequence>
<comment type="caution">
    <text evidence="2">The sequence shown here is derived from an EMBL/GenBank/DDBJ whole genome shotgun (WGS) entry which is preliminary data.</text>
</comment>
<organism evidence="2 3">
    <name type="scientific">Algibacter miyuki</name>
    <dbReference type="NCBI Taxonomy" id="1306933"/>
    <lineage>
        <taxon>Bacteria</taxon>
        <taxon>Pseudomonadati</taxon>
        <taxon>Bacteroidota</taxon>
        <taxon>Flavobacteriia</taxon>
        <taxon>Flavobacteriales</taxon>
        <taxon>Flavobacteriaceae</taxon>
        <taxon>Algibacter</taxon>
    </lineage>
</organism>
<gene>
    <name evidence="2" type="ORF">ACFFU1_16670</name>
</gene>
<accession>A0ABV5H3R1</accession>